<feature type="transmembrane region" description="Helical" evidence="1">
    <location>
        <begin position="26"/>
        <end position="47"/>
    </location>
</feature>
<feature type="transmembrane region" description="Helical" evidence="1">
    <location>
        <begin position="82"/>
        <end position="101"/>
    </location>
</feature>
<evidence type="ECO:0000256" key="1">
    <source>
        <dbReference type="SAM" id="Phobius"/>
    </source>
</evidence>
<dbReference type="AlphaFoldDB" id="A0A1Z4BMK9"/>
<evidence type="ECO:0000313" key="2">
    <source>
        <dbReference type="EMBL" id="ASF42539.1"/>
    </source>
</evidence>
<protein>
    <recommendedName>
        <fullName evidence="4">DUF4190 domain-containing protein</fullName>
    </recommendedName>
</protein>
<sequence length="135" mass="14953">MDNSQNNFQNYFQPQQQQHYSNDNPMVTTLSIIGLVLAILTVAIAFIPCFGAFAFFIGVISLIISCIGLYLAYKNQVNKDMLIAALVISLVGTIISGVQLFTLKAMGDAIIENSQRIQNDSLDTDSSYNRDYDDD</sequence>
<keyword evidence="1" id="KW-1133">Transmembrane helix</keyword>
<dbReference type="KEGG" id="capn:CBG49_05300"/>
<evidence type="ECO:0008006" key="4">
    <source>
        <dbReference type="Google" id="ProtNLM"/>
    </source>
</evidence>
<proteinExistence type="predicted"/>
<dbReference type="Proteomes" id="UP000197007">
    <property type="component" value="Chromosome"/>
</dbReference>
<name>A0A1Z4BMK9_9FLAO</name>
<evidence type="ECO:0000313" key="3">
    <source>
        <dbReference type="Proteomes" id="UP000197007"/>
    </source>
</evidence>
<organism evidence="2 3">
    <name type="scientific">Capnocytophaga endodontalis</name>
    <dbReference type="NCBI Taxonomy" id="2708117"/>
    <lineage>
        <taxon>Bacteria</taxon>
        <taxon>Pseudomonadati</taxon>
        <taxon>Bacteroidota</taxon>
        <taxon>Flavobacteriia</taxon>
        <taxon>Flavobacteriales</taxon>
        <taxon>Flavobacteriaceae</taxon>
        <taxon>Capnocytophaga</taxon>
    </lineage>
</organism>
<dbReference type="EMBL" id="CP022022">
    <property type="protein sequence ID" value="ASF42539.1"/>
    <property type="molecule type" value="Genomic_DNA"/>
</dbReference>
<gene>
    <name evidence="2" type="ORF">CBG49_05300</name>
</gene>
<keyword evidence="1" id="KW-0472">Membrane</keyword>
<keyword evidence="3" id="KW-1185">Reference proteome</keyword>
<dbReference type="RefSeq" id="WP_009413189.1">
    <property type="nucleotide sequence ID" value="NZ_CP022022.1"/>
</dbReference>
<keyword evidence="1" id="KW-0812">Transmembrane</keyword>
<feature type="transmembrane region" description="Helical" evidence="1">
    <location>
        <begin position="53"/>
        <end position="73"/>
    </location>
</feature>
<accession>A0A1Z4BMK9</accession>
<reference evidence="3" key="1">
    <citation type="submission" date="2017-06" db="EMBL/GenBank/DDBJ databases">
        <title>Complete genome sequence of Capnocytophaga sp. KCOM 1579 (=ChDC OS43) isolated from a human refractory periapical abscess lesion.</title>
        <authorList>
            <person name="Kook J.-K."/>
            <person name="Park S.-N."/>
            <person name="Lim Y.K."/>
            <person name="Roh H."/>
        </authorList>
    </citation>
    <scope>NUCLEOTIDE SEQUENCE [LARGE SCALE GENOMIC DNA]</scope>
    <source>
        <strain evidence="3">ChDC OS43</strain>
    </source>
</reference>